<keyword evidence="8 10" id="KW-0472">Membrane</keyword>
<dbReference type="PANTHER" id="PTHR43298:SF2">
    <property type="entry name" value="FMN_FAD EXPORTER YEEO-RELATED"/>
    <property type="match status" value="1"/>
</dbReference>
<gene>
    <name evidence="11" type="primary">mdtK_1</name>
    <name evidence="11" type="ORF">Fuma_05762</name>
</gene>
<dbReference type="AlphaFoldDB" id="A0A1P8WPV8"/>
<dbReference type="NCBIfam" id="TIGR00797">
    <property type="entry name" value="matE"/>
    <property type="match status" value="1"/>
</dbReference>
<proteinExistence type="predicted"/>
<feature type="transmembrane region" description="Helical" evidence="10">
    <location>
        <begin position="64"/>
        <end position="84"/>
    </location>
</feature>
<dbReference type="Proteomes" id="UP000187735">
    <property type="component" value="Chromosome"/>
</dbReference>
<dbReference type="PANTHER" id="PTHR43298">
    <property type="entry name" value="MULTIDRUG RESISTANCE PROTEIN NORM-RELATED"/>
    <property type="match status" value="1"/>
</dbReference>
<evidence type="ECO:0000256" key="10">
    <source>
        <dbReference type="SAM" id="Phobius"/>
    </source>
</evidence>
<feature type="transmembrane region" description="Helical" evidence="10">
    <location>
        <begin position="438"/>
        <end position="458"/>
    </location>
</feature>
<protein>
    <recommendedName>
        <fullName evidence="9">Multidrug-efflux transporter</fullName>
    </recommendedName>
</protein>
<keyword evidence="3" id="KW-0050">Antiport</keyword>
<dbReference type="GO" id="GO:0005886">
    <property type="term" value="C:plasma membrane"/>
    <property type="evidence" value="ECO:0007669"/>
    <property type="project" value="UniProtKB-SubCell"/>
</dbReference>
<evidence type="ECO:0000256" key="1">
    <source>
        <dbReference type="ARBA" id="ARBA00004651"/>
    </source>
</evidence>
<dbReference type="GO" id="GO:0015297">
    <property type="term" value="F:antiporter activity"/>
    <property type="evidence" value="ECO:0007669"/>
    <property type="project" value="UniProtKB-KW"/>
</dbReference>
<dbReference type="CDD" id="cd13133">
    <property type="entry name" value="MATE_like_7"/>
    <property type="match status" value="1"/>
</dbReference>
<dbReference type="InterPro" id="IPR048279">
    <property type="entry name" value="MdtK-like"/>
</dbReference>
<accession>A0A1P8WPV8</accession>
<dbReference type="Pfam" id="PF01554">
    <property type="entry name" value="MatE"/>
    <property type="match status" value="2"/>
</dbReference>
<dbReference type="RefSeq" id="WP_077027165.1">
    <property type="nucleotide sequence ID" value="NZ_CP017641.1"/>
</dbReference>
<feature type="transmembrane region" description="Helical" evidence="10">
    <location>
        <begin position="169"/>
        <end position="189"/>
    </location>
</feature>
<feature type="transmembrane region" description="Helical" evidence="10">
    <location>
        <begin position="288"/>
        <end position="311"/>
    </location>
</feature>
<dbReference type="GO" id="GO:0042910">
    <property type="term" value="F:xenobiotic transmembrane transporter activity"/>
    <property type="evidence" value="ECO:0007669"/>
    <property type="project" value="InterPro"/>
</dbReference>
<dbReference type="InterPro" id="IPR002528">
    <property type="entry name" value="MATE_fam"/>
</dbReference>
<evidence type="ECO:0000256" key="5">
    <source>
        <dbReference type="ARBA" id="ARBA00022692"/>
    </source>
</evidence>
<dbReference type="InterPro" id="IPR050222">
    <property type="entry name" value="MATE_MdtK"/>
</dbReference>
<keyword evidence="12" id="KW-1185">Reference proteome</keyword>
<sequence length="468" mass="50825">MPTAHHHPGSFRELFVVSLPLIISAGSHSLMNLADRVMLAGYSPSDAPPGTALDVIAAVMPAGMLHWTVVCIPLGTILYANTFIAQFDGANKPRELAASLWQCIWLAIVSGLLLIAFLPFAQPLFTLAGHSETMVAQETAYFNTLCGGSVLLLLSNALSCFFSGRQKTAIVMWVNIISVMINVVLDYALIFGNWGLPEMGITGAAVGTLLARCCDIAMFSVLIYLHSRRSEYPLRSTWKPDAQILKKYLKFGVPSGLHYFVDNSGFLAFLFIVGSLSRDDMAATNLAFSVNAVIFVPLLGFGTAVQTLVGHHIGANLQSAAIRTTWNAIRMGIVWTGVAAVLLVFFPETCLQPFLAFTDPNSDSGPSIESILPAASRLLTFVAIYSIFDALAVVFASALRGAGDTLFPMLITMLSSWFVMTLPAWLIVRSEGATIQHLWLTCTAHIMLMGSAMLWRFLSGKWKKIHLT</sequence>
<feature type="transmembrane region" description="Helical" evidence="10">
    <location>
        <begin position="140"/>
        <end position="162"/>
    </location>
</feature>
<dbReference type="OrthoDB" id="9805232at2"/>
<evidence type="ECO:0000256" key="9">
    <source>
        <dbReference type="ARBA" id="ARBA00031636"/>
    </source>
</evidence>
<feature type="transmembrane region" description="Helical" evidence="10">
    <location>
        <begin position="406"/>
        <end position="426"/>
    </location>
</feature>
<dbReference type="EMBL" id="CP017641">
    <property type="protein sequence ID" value="APZ96094.1"/>
    <property type="molecule type" value="Genomic_DNA"/>
</dbReference>
<keyword evidence="6 10" id="KW-1133">Transmembrane helix</keyword>
<feature type="transmembrane region" description="Helical" evidence="10">
    <location>
        <begin position="332"/>
        <end position="358"/>
    </location>
</feature>
<feature type="transmembrane region" description="Helical" evidence="10">
    <location>
        <begin position="201"/>
        <end position="225"/>
    </location>
</feature>
<comment type="subcellular location">
    <subcellularLocation>
        <location evidence="1">Cell membrane</location>
        <topology evidence="1">Multi-pass membrane protein</topology>
    </subcellularLocation>
</comment>
<reference evidence="11 12" key="1">
    <citation type="journal article" date="2016" name="Front. Microbiol.">
        <title>Fuerstia marisgermanicae gen. nov., sp. nov., an Unusual Member of the Phylum Planctomycetes from the German Wadden Sea.</title>
        <authorList>
            <person name="Kohn T."/>
            <person name="Heuer A."/>
            <person name="Jogler M."/>
            <person name="Vollmers J."/>
            <person name="Boedeker C."/>
            <person name="Bunk B."/>
            <person name="Rast P."/>
            <person name="Borchert D."/>
            <person name="Glockner I."/>
            <person name="Freese H.M."/>
            <person name="Klenk H.P."/>
            <person name="Overmann J."/>
            <person name="Kaster A.K."/>
            <person name="Rohde M."/>
            <person name="Wiegand S."/>
            <person name="Jogler C."/>
        </authorList>
    </citation>
    <scope>NUCLEOTIDE SEQUENCE [LARGE SCALE GENOMIC DNA]</scope>
    <source>
        <strain evidence="11 12">NH11</strain>
    </source>
</reference>
<dbReference type="GO" id="GO:0006811">
    <property type="term" value="P:monoatomic ion transport"/>
    <property type="evidence" value="ECO:0007669"/>
    <property type="project" value="UniProtKB-KW"/>
</dbReference>
<keyword evidence="5 10" id="KW-0812">Transmembrane</keyword>
<evidence type="ECO:0000256" key="6">
    <source>
        <dbReference type="ARBA" id="ARBA00022989"/>
    </source>
</evidence>
<evidence type="ECO:0000256" key="3">
    <source>
        <dbReference type="ARBA" id="ARBA00022449"/>
    </source>
</evidence>
<evidence type="ECO:0000313" key="12">
    <source>
        <dbReference type="Proteomes" id="UP000187735"/>
    </source>
</evidence>
<organism evidence="11 12">
    <name type="scientific">Fuerstiella marisgermanici</name>
    <dbReference type="NCBI Taxonomy" id="1891926"/>
    <lineage>
        <taxon>Bacteria</taxon>
        <taxon>Pseudomonadati</taxon>
        <taxon>Planctomycetota</taxon>
        <taxon>Planctomycetia</taxon>
        <taxon>Planctomycetales</taxon>
        <taxon>Planctomycetaceae</taxon>
        <taxon>Fuerstiella</taxon>
    </lineage>
</organism>
<dbReference type="STRING" id="1891926.Fuma_05762"/>
<evidence type="ECO:0000256" key="7">
    <source>
        <dbReference type="ARBA" id="ARBA00023065"/>
    </source>
</evidence>
<dbReference type="PIRSF" id="PIRSF006603">
    <property type="entry name" value="DinF"/>
    <property type="match status" value="1"/>
</dbReference>
<feature type="transmembrane region" description="Helical" evidence="10">
    <location>
        <begin position="256"/>
        <end position="276"/>
    </location>
</feature>
<keyword evidence="7" id="KW-0406">Ion transport</keyword>
<evidence type="ECO:0000256" key="2">
    <source>
        <dbReference type="ARBA" id="ARBA00022448"/>
    </source>
</evidence>
<evidence type="ECO:0000256" key="4">
    <source>
        <dbReference type="ARBA" id="ARBA00022475"/>
    </source>
</evidence>
<keyword evidence="4" id="KW-1003">Cell membrane</keyword>
<keyword evidence="2" id="KW-0813">Transport</keyword>
<dbReference type="KEGG" id="fmr:Fuma_05762"/>
<feature type="transmembrane region" description="Helical" evidence="10">
    <location>
        <begin position="96"/>
        <end position="120"/>
    </location>
</feature>
<evidence type="ECO:0000313" key="11">
    <source>
        <dbReference type="EMBL" id="APZ96094.1"/>
    </source>
</evidence>
<feature type="transmembrane region" description="Helical" evidence="10">
    <location>
        <begin position="378"/>
        <end position="399"/>
    </location>
</feature>
<name>A0A1P8WPV8_9PLAN</name>
<evidence type="ECO:0000256" key="8">
    <source>
        <dbReference type="ARBA" id="ARBA00023136"/>
    </source>
</evidence>